<keyword evidence="2" id="KW-1185">Reference proteome</keyword>
<dbReference type="InterPro" id="IPR032675">
    <property type="entry name" value="LRR_dom_sf"/>
</dbReference>
<evidence type="ECO:0000313" key="2">
    <source>
        <dbReference type="Proteomes" id="UP001437256"/>
    </source>
</evidence>
<dbReference type="Gene3D" id="3.80.10.10">
    <property type="entry name" value="Ribonuclease Inhibitor"/>
    <property type="match status" value="1"/>
</dbReference>
<accession>A0ABR2ZKF0</accession>
<dbReference type="Proteomes" id="UP001437256">
    <property type="component" value="Unassembled WGS sequence"/>
</dbReference>
<sequence>MPILETMEIHMLTRRANIHSAWSDRLAAIEAPNLRSLTCRGSVFEKLPDLLVSVSLSFASLTTISMNVTPNIAGMLLRQTCPNLTSAHFVVLSPIDMRVFPLEMVGADSEHNEFDDADSDPQIVPCLRSLTLETSPSSWELERNSFRGIWKILQDMTCPELTSLALIADSTIRKYTPIHDRHFDIRPALLGFLERSKSSQRLESLWFERVPITDHYLTEVLKRVPRLRSLRVHEAKIDTITSTGDEEDYISKESNHILTPALFRVLTCFVIYVFDERNSHASGTPQNCVHSLRDEGLTVRVVAAVYEGEEAEVLGYSGLNYWLLNDSGTQRRGLSGGIRYQDNSELSL</sequence>
<dbReference type="SUPFAM" id="SSF52047">
    <property type="entry name" value="RNI-like"/>
    <property type="match status" value="1"/>
</dbReference>
<organism evidence="1 2">
    <name type="scientific">Marasmius tenuissimus</name>
    <dbReference type="NCBI Taxonomy" id="585030"/>
    <lineage>
        <taxon>Eukaryota</taxon>
        <taxon>Fungi</taxon>
        <taxon>Dikarya</taxon>
        <taxon>Basidiomycota</taxon>
        <taxon>Agaricomycotina</taxon>
        <taxon>Agaricomycetes</taxon>
        <taxon>Agaricomycetidae</taxon>
        <taxon>Agaricales</taxon>
        <taxon>Marasmiineae</taxon>
        <taxon>Marasmiaceae</taxon>
        <taxon>Marasmius</taxon>
    </lineage>
</organism>
<gene>
    <name evidence="1" type="ORF">AAF712_012279</name>
</gene>
<proteinExistence type="predicted"/>
<comment type="caution">
    <text evidence="1">The sequence shown here is derived from an EMBL/GenBank/DDBJ whole genome shotgun (WGS) entry which is preliminary data.</text>
</comment>
<dbReference type="EMBL" id="JBBXMP010000156">
    <property type="protein sequence ID" value="KAL0060942.1"/>
    <property type="molecule type" value="Genomic_DNA"/>
</dbReference>
<name>A0ABR2ZKF0_9AGAR</name>
<protein>
    <submittedName>
        <fullName evidence="1">Uncharacterized protein</fullName>
    </submittedName>
</protein>
<reference evidence="1 2" key="1">
    <citation type="submission" date="2024-05" db="EMBL/GenBank/DDBJ databases">
        <title>A draft genome resource for the thread blight pathogen Marasmius tenuissimus strain MS-2.</title>
        <authorList>
            <person name="Yulfo-Soto G.E."/>
            <person name="Baruah I.K."/>
            <person name="Amoako-Attah I."/>
            <person name="Bukari Y."/>
            <person name="Meinhardt L.W."/>
            <person name="Bailey B.A."/>
            <person name="Cohen S.P."/>
        </authorList>
    </citation>
    <scope>NUCLEOTIDE SEQUENCE [LARGE SCALE GENOMIC DNA]</scope>
    <source>
        <strain evidence="1 2">MS-2</strain>
    </source>
</reference>
<evidence type="ECO:0000313" key="1">
    <source>
        <dbReference type="EMBL" id="KAL0060942.1"/>
    </source>
</evidence>